<organism evidence="3 4">
    <name type="scientific">Protea cynaroides</name>
    <dbReference type="NCBI Taxonomy" id="273540"/>
    <lineage>
        <taxon>Eukaryota</taxon>
        <taxon>Viridiplantae</taxon>
        <taxon>Streptophyta</taxon>
        <taxon>Embryophyta</taxon>
        <taxon>Tracheophyta</taxon>
        <taxon>Spermatophyta</taxon>
        <taxon>Magnoliopsida</taxon>
        <taxon>Proteales</taxon>
        <taxon>Proteaceae</taxon>
        <taxon>Protea</taxon>
    </lineage>
</organism>
<keyword evidence="2" id="KW-0472">Membrane</keyword>
<feature type="transmembrane region" description="Helical" evidence="2">
    <location>
        <begin position="173"/>
        <end position="195"/>
    </location>
</feature>
<dbReference type="AlphaFoldDB" id="A0A9Q0GQB8"/>
<proteinExistence type="predicted"/>
<feature type="region of interest" description="Disordered" evidence="1">
    <location>
        <begin position="1"/>
        <end position="28"/>
    </location>
</feature>
<comment type="caution">
    <text evidence="3">The sequence shown here is derived from an EMBL/GenBank/DDBJ whole genome shotgun (WGS) entry which is preliminary data.</text>
</comment>
<protein>
    <submittedName>
        <fullName evidence="3">Uncharacterized protein</fullName>
    </submittedName>
</protein>
<evidence type="ECO:0000313" key="3">
    <source>
        <dbReference type="EMBL" id="KAJ4952117.1"/>
    </source>
</evidence>
<sequence>MTPRRKVMCQKKSDPSLEEGENGPTVAKPINLIPPTGGNSFIVFSGKPKLAPLPALSSSEFHRLSLLNIPANSRTCCPSSNPYLWISLVSSHTSLVLTFAKMERIWRWSLSSHPLTAIWLKEKRRLNPLTYLNKASLSVLIPSNRPLHNRKYVLDDLFMLHQRTVKMEAATMLLLRIRMTLTSSSSVCLIFWWGIVVFKSSS</sequence>
<name>A0A9Q0GQB8_9MAGN</name>
<keyword evidence="2" id="KW-0812">Transmembrane</keyword>
<evidence type="ECO:0000256" key="2">
    <source>
        <dbReference type="SAM" id="Phobius"/>
    </source>
</evidence>
<keyword evidence="4" id="KW-1185">Reference proteome</keyword>
<dbReference type="Proteomes" id="UP001141806">
    <property type="component" value="Unassembled WGS sequence"/>
</dbReference>
<gene>
    <name evidence="3" type="ORF">NE237_028949</name>
</gene>
<dbReference type="EMBL" id="JAMYWD010000012">
    <property type="protein sequence ID" value="KAJ4952117.1"/>
    <property type="molecule type" value="Genomic_DNA"/>
</dbReference>
<evidence type="ECO:0000313" key="4">
    <source>
        <dbReference type="Proteomes" id="UP001141806"/>
    </source>
</evidence>
<accession>A0A9Q0GQB8</accession>
<reference evidence="3" key="1">
    <citation type="journal article" date="2023" name="Plant J.">
        <title>The genome of the king protea, Protea cynaroides.</title>
        <authorList>
            <person name="Chang J."/>
            <person name="Duong T.A."/>
            <person name="Schoeman C."/>
            <person name="Ma X."/>
            <person name="Roodt D."/>
            <person name="Barker N."/>
            <person name="Li Z."/>
            <person name="Van de Peer Y."/>
            <person name="Mizrachi E."/>
        </authorList>
    </citation>
    <scope>NUCLEOTIDE SEQUENCE</scope>
    <source>
        <tissue evidence="3">Young leaves</tissue>
    </source>
</reference>
<keyword evidence="2" id="KW-1133">Transmembrane helix</keyword>
<evidence type="ECO:0000256" key="1">
    <source>
        <dbReference type="SAM" id="MobiDB-lite"/>
    </source>
</evidence>